<feature type="binding site" evidence="8">
    <location>
        <position position="115"/>
    </location>
    <ligand>
        <name>Zn(2+)</name>
        <dbReference type="ChEBI" id="CHEBI:29105"/>
    </ligand>
</feature>
<evidence type="ECO:0000256" key="1">
    <source>
        <dbReference type="ARBA" id="ARBA00000757"/>
    </source>
</evidence>
<dbReference type="PANTHER" id="PTHR42742">
    <property type="entry name" value="TRANSCRIPTIONAL REPRESSOR MPRA"/>
    <property type="match status" value="1"/>
</dbReference>
<evidence type="ECO:0000259" key="11">
    <source>
        <dbReference type="Pfam" id="PF21621"/>
    </source>
</evidence>
<dbReference type="InterPro" id="IPR046457">
    <property type="entry name" value="PMI_typeI_cat"/>
</dbReference>
<dbReference type="GO" id="GO:0008270">
    <property type="term" value="F:zinc ion binding"/>
    <property type="evidence" value="ECO:0007669"/>
    <property type="project" value="UniProtKB-UniRule"/>
</dbReference>
<dbReference type="InterPro" id="IPR014710">
    <property type="entry name" value="RmlC-like_jellyroll"/>
</dbReference>
<reference evidence="12 13" key="1">
    <citation type="submission" date="2020-03" db="EMBL/GenBank/DDBJ databases">
        <title>Soil Listeria distribution.</title>
        <authorList>
            <person name="Liao J."/>
            <person name="Wiedmann M."/>
        </authorList>
    </citation>
    <scope>NUCLEOTIDE SEQUENCE [LARGE SCALE GENOMIC DNA]</scope>
    <source>
        <strain evidence="12 13">FSL L7-0741</strain>
    </source>
</reference>
<dbReference type="EC" id="5.3.1.8" evidence="3 7"/>
<feature type="binding site" evidence="8">
    <location>
        <position position="97"/>
    </location>
    <ligand>
        <name>Zn(2+)</name>
        <dbReference type="ChEBI" id="CHEBI:29105"/>
    </ligand>
</feature>
<evidence type="ECO:0000256" key="6">
    <source>
        <dbReference type="ARBA" id="ARBA00023235"/>
    </source>
</evidence>
<keyword evidence="5 7" id="KW-0862">Zinc</keyword>
<feature type="domain" description="Mannose-6-phosphate isomerase cupin" evidence="11">
    <location>
        <begin position="237"/>
        <end position="315"/>
    </location>
</feature>
<dbReference type="NCBIfam" id="TIGR00218">
    <property type="entry name" value="manA"/>
    <property type="match status" value="1"/>
</dbReference>
<comment type="caution">
    <text evidence="12">The sequence shown here is derived from an EMBL/GenBank/DDBJ whole genome shotgun (WGS) entry which is preliminary data.</text>
</comment>
<dbReference type="SUPFAM" id="SSF51182">
    <property type="entry name" value="RmlC-like cupins"/>
    <property type="match status" value="1"/>
</dbReference>
<dbReference type="GO" id="GO:0005975">
    <property type="term" value="P:carbohydrate metabolic process"/>
    <property type="evidence" value="ECO:0007669"/>
    <property type="project" value="UniProtKB-UniRule"/>
</dbReference>
<dbReference type="GO" id="GO:0004476">
    <property type="term" value="F:mannose-6-phosphate isomerase activity"/>
    <property type="evidence" value="ECO:0007669"/>
    <property type="project" value="UniProtKB-UniRule"/>
</dbReference>
<dbReference type="InterPro" id="IPR014628">
    <property type="entry name" value="Man6P_isomerase_Firm_short"/>
</dbReference>
<dbReference type="Proteomes" id="UP000535908">
    <property type="component" value="Unassembled WGS sequence"/>
</dbReference>
<dbReference type="RefSeq" id="WP_185527878.1">
    <property type="nucleotide sequence ID" value="NZ_JAARWN010000025.1"/>
</dbReference>
<feature type="binding site" evidence="8">
    <location>
        <position position="172"/>
    </location>
    <ligand>
        <name>Zn(2+)</name>
        <dbReference type="ChEBI" id="CHEBI:29105"/>
    </ligand>
</feature>
<dbReference type="CDD" id="cd07010">
    <property type="entry name" value="cupin_PMI_type_I_N_bac"/>
    <property type="match status" value="1"/>
</dbReference>
<evidence type="ECO:0000256" key="4">
    <source>
        <dbReference type="ARBA" id="ARBA00022723"/>
    </source>
</evidence>
<dbReference type="EMBL" id="JAARWN010000025">
    <property type="protein sequence ID" value="MBC1937807.1"/>
    <property type="molecule type" value="Genomic_DNA"/>
</dbReference>
<comment type="similarity">
    <text evidence="2 7">Belongs to the mannose-6-phosphate isomerase type 1 family.</text>
</comment>
<dbReference type="AlphaFoldDB" id="A0A7X1CR85"/>
<feature type="domain" description="Phosphomannose isomerase type I catalytic" evidence="10">
    <location>
        <begin position="6"/>
        <end position="118"/>
    </location>
</feature>
<evidence type="ECO:0000256" key="3">
    <source>
        <dbReference type="ARBA" id="ARBA00011956"/>
    </source>
</evidence>
<feature type="active site" evidence="9">
    <location>
        <position position="192"/>
    </location>
</feature>
<accession>A0A7X1CR85</accession>
<name>A0A7X1CR85_9LIST</name>
<evidence type="ECO:0000256" key="2">
    <source>
        <dbReference type="ARBA" id="ARBA00010772"/>
    </source>
</evidence>
<gene>
    <name evidence="12" type="primary">manA</name>
    <name evidence="12" type="ORF">HCA69_15665</name>
</gene>
<dbReference type="Gene3D" id="2.60.120.10">
    <property type="entry name" value="Jelly Rolls"/>
    <property type="match status" value="2"/>
</dbReference>
<evidence type="ECO:0000259" key="10">
    <source>
        <dbReference type="Pfam" id="PF20511"/>
    </source>
</evidence>
<dbReference type="InterPro" id="IPR049071">
    <property type="entry name" value="MPI_cupin_dom"/>
</dbReference>
<dbReference type="PIRSF" id="PIRSF036894">
    <property type="entry name" value="PMI_Firm_short"/>
    <property type="match status" value="1"/>
</dbReference>
<comment type="cofactor">
    <cofactor evidence="8">
        <name>Zn(2+)</name>
        <dbReference type="ChEBI" id="CHEBI:29105"/>
    </cofactor>
    <text evidence="8">Binds 1 zinc ion per subunit.</text>
</comment>
<evidence type="ECO:0000256" key="5">
    <source>
        <dbReference type="ARBA" id="ARBA00022833"/>
    </source>
</evidence>
<proteinExistence type="inferred from homology"/>
<dbReference type="InterPro" id="IPR051804">
    <property type="entry name" value="Carb_Metab_Reg_Kinase/Isom"/>
</dbReference>
<keyword evidence="4 7" id="KW-0479">Metal-binding</keyword>
<dbReference type="InterPro" id="IPR011051">
    <property type="entry name" value="RmlC_Cupin_sf"/>
</dbReference>
<protein>
    <recommendedName>
        <fullName evidence="3 7">Mannose-6-phosphate isomerase</fullName>
        <ecNumber evidence="3 7">5.3.1.8</ecNumber>
    </recommendedName>
</protein>
<evidence type="ECO:0000256" key="8">
    <source>
        <dbReference type="PIRSR" id="PIRSR036894-1"/>
    </source>
</evidence>
<sequence>MTKALFLDSVFQDRIWGGTKLRDFFGYTIPSETTGEYWAISAHPHGPSTVKNGEFKGKTLIELWNNEPALFGNPTEAVFPLLTKILDANTDLSVQVHPNDAYAKEHENGELGKTECWYIIDCEPGAELVYGHNATSKEQLIAWTRDGKWGELLRKVAIKPGDFFYVPSGTIHALCTGTLVLETQQSSDTTYRVYDYDRVDDHGNKRELHLGKAIDVTTVPHHDAVLDIQTKTIGALTETTFVDSEFFAVYKWDIAGSADFTASAPYTLVSVLAGEATLTIDDDTTTIKKADHFILPSTCKNWTIDGNVSCIVSTPAK</sequence>
<dbReference type="Pfam" id="PF20511">
    <property type="entry name" value="PMI_typeI_cat"/>
    <property type="match status" value="1"/>
</dbReference>
<organism evidence="12 13">
    <name type="scientific">Listeria grandensis</name>
    <dbReference type="NCBI Taxonomy" id="1494963"/>
    <lineage>
        <taxon>Bacteria</taxon>
        <taxon>Bacillati</taxon>
        <taxon>Bacillota</taxon>
        <taxon>Bacilli</taxon>
        <taxon>Bacillales</taxon>
        <taxon>Listeriaceae</taxon>
        <taxon>Listeria</taxon>
    </lineage>
</organism>
<keyword evidence="6 7" id="KW-0413">Isomerase</keyword>
<comment type="catalytic activity">
    <reaction evidence="1 7">
        <text>D-mannose 6-phosphate = D-fructose 6-phosphate</text>
        <dbReference type="Rhea" id="RHEA:12356"/>
        <dbReference type="ChEBI" id="CHEBI:58735"/>
        <dbReference type="ChEBI" id="CHEBI:61527"/>
        <dbReference type="EC" id="5.3.1.8"/>
    </reaction>
</comment>
<dbReference type="PANTHER" id="PTHR42742:SF3">
    <property type="entry name" value="FRUCTOKINASE"/>
    <property type="match status" value="1"/>
</dbReference>
<evidence type="ECO:0000256" key="7">
    <source>
        <dbReference type="PIRNR" id="PIRNR036894"/>
    </source>
</evidence>
<dbReference type="Pfam" id="PF21621">
    <property type="entry name" value="MPI_cupin_dom"/>
    <property type="match status" value="1"/>
</dbReference>
<evidence type="ECO:0000313" key="13">
    <source>
        <dbReference type="Proteomes" id="UP000535908"/>
    </source>
</evidence>
<evidence type="ECO:0000313" key="12">
    <source>
        <dbReference type="EMBL" id="MBC1937807.1"/>
    </source>
</evidence>
<dbReference type="InterPro" id="IPR001250">
    <property type="entry name" value="Man6P_Isoase-1"/>
</dbReference>
<evidence type="ECO:0000256" key="9">
    <source>
        <dbReference type="PIRSR" id="PIRSR036894-2"/>
    </source>
</evidence>